<dbReference type="Proteomes" id="UP000886069">
    <property type="component" value="Unassembled WGS sequence"/>
</dbReference>
<dbReference type="GO" id="GO:0015558">
    <property type="term" value="F:secondary active p-aminobenzoyl-glutamate transmembrane transporter activity"/>
    <property type="evidence" value="ECO:0007669"/>
    <property type="project" value="InterPro"/>
</dbReference>
<dbReference type="GO" id="GO:1902604">
    <property type="term" value="P:p-aminobenzoyl-glutamate transmembrane transport"/>
    <property type="evidence" value="ECO:0007669"/>
    <property type="project" value="InterPro"/>
</dbReference>
<dbReference type="InterPro" id="IPR004697">
    <property type="entry name" value="AbgT"/>
</dbReference>
<feature type="transmembrane region" description="Helical" evidence="1">
    <location>
        <begin position="36"/>
        <end position="54"/>
    </location>
</feature>
<dbReference type="Pfam" id="PF03806">
    <property type="entry name" value="ABG_transport"/>
    <property type="match status" value="1"/>
</dbReference>
<proteinExistence type="predicted"/>
<dbReference type="AlphaFoldDB" id="A0A7V2AV26"/>
<dbReference type="PANTHER" id="PTHR30282">
    <property type="entry name" value="P-AMINOBENZOYL GLUTAMATE TRANSPORTER"/>
    <property type="match status" value="1"/>
</dbReference>
<reference evidence="2" key="1">
    <citation type="journal article" date="2020" name="mSystems">
        <title>Genome- and Community-Level Interaction Insights into Carbon Utilization and Element Cycling Functions of Hydrothermarchaeota in Hydrothermal Sediment.</title>
        <authorList>
            <person name="Zhou Z."/>
            <person name="Liu Y."/>
            <person name="Xu W."/>
            <person name="Pan J."/>
            <person name="Luo Z.H."/>
            <person name="Li M."/>
        </authorList>
    </citation>
    <scope>NUCLEOTIDE SEQUENCE [LARGE SCALE GENOMIC DNA]</scope>
    <source>
        <strain evidence="2">SpSt-1233</strain>
    </source>
</reference>
<organism evidence="2">
    <name type="scientific">Eiseniibacteriota bacterium</name>
    <dbReference type="NCBI Taxonomy" id="2212470"/>
    <lineage>
        <taxon>Bacteria</taxon>
        <taxon>Candidatus Eiseniibacteriota</taxon>
    </lineage>
</organism>
<comment type="caution">
    <text evidence="2">The sequence shown here is derived from an EMBL/GenBank/DDBJ whole genome shotgun (WGS) entry which is preliminary data.</text>
</comment>
<dbReference type="EMBL" id="DSEC01000351">
    <property type="protein sequence ID" value="HER43798.1"/>
    <property type="molecule type" value="Genomic_DNA"/>
</dbReference>
<sequence length="76" mass="8017">MIMTESNGGKTKAGRSVMIRFLDRVEKIGNRLPHPASLFAIFAFATAVASWLICRAGVTAVHPGTGATISAVNMIS</sequence>
<feature type="non-terminal residue" evidence="2">
    <location>
        <position position="76"/>
    </location>
</feature>
<protein>
    <submittedName>
        <fullName evidence="2">p-aminobenzoyl-glutamate transporter</fullName>
    </submittedName>
</protein>
<dbReference type="PANTHER" id="PTHR30282:SF0">
    <property type="entry name" value="P-AMINOBENZOYL-GLUTAMATE TRANSPORT PROTEIN"/>
    <property type="match status" value="1"/>
</dbReference>
<accession>A0A7V2AV26</accession>
<keyword evidence="1" id="KW-1133">Transmembrane helix</keyword>
<keyword evidence="1" id="KW-0812">Transmembrane</keyword>
<evidence type="ECO:0000313" key="2">
    <source>
        <dbReference type="EMBL" id="HER43798.1"/>
    </source>
</evidence>
<name>A0A7V2AV26_UNCEI</name>
<evidence type="ECO:0000256" key="1">
    <source>
        <dbReference type="SAM" id="Phobius"/>
    </source>
</evidence>
<gene>
    <name evidence="2" type="ORF">ENO08_05000</name>
</gene>
<keyword evidence="1" id="KW-0472">Membrane</keyword>